<keyword evidence="4 7" id="KW-0812">Transmembrane</keyword>
<protein>
    <submittedName>
        <fullName evidence="8">DoxX family protein</fullName>
    </submittedName>
</protein>
<sequence length="185" mass="17968">MTCADSRDTGLLVLRVTLGGVLVAHGVQKLFGWLGGGGLDGTAGAMDQMGFRPGRQSALAAGLGEAGSGALLVLGAATPAAGAAGLGTMTAAAAVHAPNGFFAAGGGLEYPVLLGAASGALALTGAGRYSLDHLLGHRLDRPGTGIAAVAVAAAVSGVVLARRRRALHAEAAEIEARAADVDVLP</sequence>
<proteinExistence type="inferred from homology"/>
<dbReference type="AlphaFoldDB" id="A0A345ST77"/>
<evidence type="ECO:0000256" key="7">
    <source>
        <dbReference type="SAM" id="Phobius"/>
    </source>
</evidence>
<accession>A0A345ST77</accession>
<dbReference type="EMBL" id="CP031264">
    <property type="protein sequence ID" value="AXI76932.1"/>
    <property type="molecule type" value="Genomic_DNA"/>
</dbReference>
<evidence type="ECO:0000256" key="4">
    <source>
        <dbReference type="ARBA" id="ARBA00022692"/>
    </source>
</evidence>
<dbReference type="PANTHER" id="PTHR33452:SF1">
    <property type="entry name" value="INNER MEMBRANE PROTEIN YPHA-RELATED"/>
    <property type="match status" value="1"/>
</dbReference>
<gene>
    <name evidence="8" type="ORF">C7M71_005165</name>
</gene>
<organism evidence="8 9">
    <name type="scientific">Peterkaempfera bronchialis</name>
    <dbReference type="NCBI Taxonomy" id="2126346"/>
    <lineage>
        <taxon>Bacteria</taxon>
        <taxon>Bacillati</taxon>
        <taxon>Actinomycetota</taxon>
        <taxon>Actinomycetes</taxon>
        <taxon>Kitasatosporales</taxon>
        <taxon>Streptomycetaceae</taxon>
        <taxon>Peterkaempfera</taxon>
    </lineage>
</organism>
<evidence type="ECO:0000256" key="3">
    <source>
        <dbReference type="ARBA" id="ARBA00022475"/>
    </source>
</evidence>
<evidence type="ECO:0000256" key="6">
    <source>
        <dbReference type="ARBA" id="ARBA00023136"/>
    </source>
</evidence>
<evidence type="ECO:0000256" key="5">
    <source>
        <dbReference type="ARBA" id="ARBA00022989"/>
    </source>
</evidence>
<keyword evidence="5 7" id="KW-1133">Transmembrane helix</keyword>
<keyword evidence="6 7" id="KW-0472">Membrane</keyword>
<dbReference type="KEGG" id="stri:C7M71_005165"/>
<dbReference type="Pfam" id="PF07681">
    <property type="entry name" value="DoxX"/>
    <property type="match status" value="1"/>
</dbReference>
<dbReference type="InterPro" id="IPR032808">
    <property type="entry name" value="DoxX"/>
</dbReference>
<dbReference type="PANTHER" id="PTHR33452">
    <property type="entry name" value="OXIDOREDUCTASE CATD-RELATED"/>
    <property type="match status" value="1"/>
</dbReference>
<evidence type="ECO:0000313" key="9">
    <source>
        <dbReference type="Proteomes" id="UP000249340"/>
    </source>
</evidence>
<feature type="transmembrane region" description="Helical" evidence="7">
    <location>
        <begin position="112"/>
        <end position="131"/>
    </location>
</feature>
<evidence type="ECO:0000313" key="8">
    <source>
        <dbReference type="EMBL" id="AXI76932.1"/>
    </source>
</evidence>
<name>A0A345ST77_9ACTN</name>
<evidence type="ECO:0000256" key="1">
    <source>
        <dbReference type="ARBA" id="ARBA00004651"/>
    </source>
</evidence>
<dbReference type="GO" id="GO:0005886">
    <property type="term" value="C:plasma membrane"/>
    <property type="evidence" value="ECO:0007669"/>
    <property type="project" value="UniProtKB-SubCell"/>
</dbReference>
<comment type="similarity">
    <text evidence="2">Belongs to the DoxX family.</text>
</comment>
<comment type="subcellular location">
    <subcellularLocation>
        <location evidence="1">Cell membrane</location>
        <topology evidence="1">Multi-pass membrane protein</topology>
    </subcellularLocation>
</comment>
<dbReference type="RefSeq" id="WP_114914202.1">
    <property type="nucleotide sequence ID" value="NZ_CP031264.1"/>
</dbReference>
<dbReference type="Proteomes" id="UP000249340">
    <property type="component" value="Chromosome"/>
</dbReference>
<evidence type="ECO:0000256" key="2">
    <source>
        <dbReference type="ARBA" id="ARBA00006679"/>
    </source>
</evidence>
<dbReference type="InterPro" id="IPR051907">
    <property type="entry name" value="DoxX-like_oxidoreductase"/>
</dbReference>
<keyword evidence="9" id="KW-1185">Reference proteome</keyword>
<keyword evidence="3" id="KW-1003">Cell membrane</keyword>
<reference evidence="9" key="1">
    <citation type="submission" date="2018-07" db="EMBL/GenBank/DDBJ databases">
        <title>Streptacidiphilus bronchialis DSM 106435 chromosome.</title>
        <authorList>
            <person name="Batra D."/>
            <person name="Gulvik C.A."/>
        </authorList>
    </citation>
    <scope>NUCLEOTIDE SEQUENCE [LARGE SCALE GENOMIC DNA]</scope>
    <source>
        <strain evidence="9">DSM 106435</strain>
    </source>
</reference>
<feature type="transmembrane region" description="Helical" evidence="7">
    <location>
        <begin position="143"/>
        <end position="161"/>
    </location>
</feature>